<reference evidence="4" key="1">
    <citation type="submission" date="2020-05" db="EMBL/GenBank/DDBJ databases">
        <authorList>
            <person name="Chiriac C."/>
            <person name="Salcher M."/>
            <person name="Ghai R."/>
            <person name="Kavagutti S V."/>
        </authorList>
    </citation>
    <scope>NUCLEOTIDE SEQUENCE</scope>
</reference>
<accession>A0A6J7XB98</accession>
<evidence type="ECO:0000313" key="3">
    <source>
        <dbReference type="EMBL" id="CAB4212444.1"/>
    </source>
</evidence>
<evidence type="ECO:0000313" key="1">
    <source>
        <dbReference type="EMBL" id="CAB4177458.1"/>
    </source>
</evidence>
<dbReference type="EMBL" id="LR796948">
    <property type="protein sequence ID" value="CAB4177458.1"/>
    <property type="molecule type" value="Genomic_DNA"/>
</dbReference>
<dbReference type="EMBL" id="LR797287">
    <property type="protein sequence ID" value="CAB4198977.1"/>
    <property type="molecule type" value="Genomic_DNA"/>
</dbReference>
<dbReference type="EMBL" id="LR798380">
    <property type="protein sequence ID" value="CAB5228089.1"/>
    <property type="molecule type" value="Genomic_DNA"/>
</dbReference>
<name>A0A6J7XB98_9CAUD</name>
<sequence length="60" mass="6227">MKVAVTFTLSPLQRADVAGFLGRPGDVATREELTAFARHAVALALKALPPAGTIQGVPVE</sequence>
<gene>
    <name evidence="2" type="ORF">UFOVP1331_10</name>
    <name evidence="3" type="ORF">UFOVP1442_3</name>
    <name evidence="4" type="ORF">UFOVP1535_48</name>
    <name evidence="1" type="ORF">UFOVP998_49</name>
</gene>
<proteinExistence type="predicted"/>
<protein>
    <submittedName>
        <fullName evidence="4">Uncharacterized protein</fullName>
    </submittedName>
</protein>
<dbReference type="EMBL" id="LR797391">
    <property type="protein sequence ID" value="CAB4212444.1"/>
    <property type="molecule type" value="Genomic_DNA"/>
</dbReference>
<evidence type="ECO:0000313" key="4">
    <source>
        <dbReference type="EMBL" id="CAB5228089.1"/>
    </source>
</evidence>
<organism evidence="4">
    <name type="scientific">uncultured Caudovirales phage</name>
    <dbReference type="NCBI Taxonomy" id="2100421"/>
    <lineage>
        <taxon>Viruses</taxon>
        <taxon>Duplodnaviria</taxon>
        <taxon>Heunggongvirae</taxon>
        <taxon>Uroviricota</taxon>
        <taxon>Caudoviricetes</taxon>
        <taxon>Peduoviridae</taxon>
        <taxon>Maltschvirus</taxon>
        <taxon>Maltschvirus maltsch</taxon>
    </lineage>
</organism>
<evidence type="ECO:0000313" key="2">
    <source>
        <dbReference type="EMBL" id="CAB4198977.1"/>
    </source>
</evidence>